<comment type="caution">
    <text evidence="1">The sequence shown here is derived from an EMBL/GenBank/DDBJ whole genome shotgun (WGS) entry which is preliminary data.</text>
</comment>
<proteinExistence type="predicted"/>
<sequence>MIGWLLIAVIALTIAVAYKGHGPFTFVMAGLGVFFVYSIPAILQLKTLFSYESKDLRYLAEAGPESGLVMLTAWATVAVTLLITTGWKSRRAPASAISGQRGRPYLNAPGMTRLPNRPSLNVPAAARRRPSVQAPVAKNDAARMHRFAVASLILGILGYLYLSATSGWLFFLDQRELQNDGLLTLLWKWTVPLGIVAATFSGSTKTQMGLFMLLAVLFLRGDRTMLGITMVSFALVWSYGRKDIRTLFRPTFIVAGIVLVSLIIFGKAVYLSAKAGDLSILIDAVQPENMATVILGFEPFVTYNHIDFVIDSNLSFSLTEFVTSLLGQFLVAPSVFGIETNLYNLRVTEMLPFNVTYGVAGNYWAHAWAIGGFPMVAVFAVLYASALVFCDRYYERLSGAPKVFLAVTGTVIAVYTYRNGLDNMFSFFRQILIMVVVTWVLARLLVVFMRKPLRQVG</sequence>
<name>A0ACC5RAD6_9HYPH</name>
<evidence type="ECO:0000313" key="1">
    <source>
        <dbReference type="EMBL" id="MBK1869595.1"/>
    </source>
</evidence>
<dbReference type="Proteomes" id="UP000616151">
    <property type="component" value="Unassembled WGS sequence"/>
</dbReference>
<dbReference type="EMBL" id="JAENHL010000008">
    <property type="protein sequence ID" value="MBK1869595.1"/>
    <property type="molecule type" value="Genomic_DNA"/>
</dbReference>
<keyword evidence="2" id="KW-1185">Reference proteome</keyword>
<organism evidence="1 2">
    <name type="scientific">Taklimakanibacter albus</name>
    <dbReference type="NCBI Taxonomy" id="2800327"/>
    <lineage>
        <taxon>Bacteria</taxon>
        <taxon>Pseudomonadati</taxon>
        <taxon>Pseudomonadota</taxon>
        <taxon>Alphaproteobacteria</taxon>
        <taxon>Hyphomicrobiales</taxon>
        <taxon>Aestuariivirgaceae</taxon>
        <taxon>Taklimakanibacter</taxon>
    </lineage>
</organism>
<gene>
    <name evidence="1" type="ORF">JHL16_24760</name>
</gene>
<accession>A0ACC5RAD6</accession>
<reference evidence="1" key="1">
    <citation type="submission" date="2021-01" db="EMBL/GenBank/DDBJ databases">
        <authorList>
            <person name="Sun Q."/>
        </authorList>
    </citation>
    <scope>NUCLEOTIDE SEQUENCE</scope>
    <source>
        <strain evidence="1">YIM B02566</strain>
    </source>
</reference>
<evidence type="ECO:0000313" key="2">
    <source>
        <dbReference type="Proteomes" id="UP000616151"/>
    </source>
</evidence>
<protein>
    <submittedName>
        <fullName evidence="1">Uncharacterized protein</fullName>
    </submittedName>
</protein>